<feature type="transmembrane region" description="Helical" evidence="6">
    <location>
        <begin position="634"/>
        <end position="653"/>
    </location>
</feature>
<dbReference type="PROSITE" id="PS50885">
    <property type="entry name" value="HAMP"/>
    <property type="match status" value="1"/>
</dbReference>
<protein>
    <submittedName>
        <fullName evidence="9">MFS transporter</fullName>
    </submittedName>
</protein>
<dbReference type="PANTHER" id="PTHR23506">
    <property type="entry name" value="GH10249P"/>
    <property type="match status" value="1"/>
</dbReference>
<dbReference type="InterPro" id="IPR011701">
    <property type="entry name" value="MFS"/>
</dbReference>
<keyword evidence="2" id="KW-0813">Transport</keyword>
<dbReference type="InterPro" id="IPR050930">
    <property type="entry name" value="MFS_Vesicular_Transporter"/>
</dbReference>
<feature type="transmembrane region" description="Helical" evidence="6">
    <location>
        <begin position="659"/>
        <end position="681"/>
    </location>
</feature>
<dbReference type="EMBL" id="JBHRTP010000072">
    <property type="protein sequence ID" value="MFC3110247.1"/>
    <property type="molecule type" value="Genomic_DNA"/>
</dbReference>
<evidence type="ECO:0000256" key="4">
    <source>
        <dbReference type="ARBA" id="ARBA00022989"/>
    </source>
</evidence>
<dbReference type="PROSITE" id="PS50850">
    <property type="entry name" value="MFS"/>
    <property type="match status" value="1"/>
</dbReference>
<evidence type="ECO:0000259" key="8">
    <source>
        <dbReference type="PROSITE" id="PS50885"/>
    </source>
</evidence>
<evidence type="ECO:0000259" key="7">
    <source>
        <dbReference type="PROSITE" id="PS50850"/>
    </source>
</evidence>
<feature type="transmembrane region" description="Helical" evidence="6">
    <location>
        <begin position="934"/>
        <end position="952"/>
    </location>
</feature>
<feature type="transmembrane region" description="Helical" evidence="6">
    <location>
        <begin position="602"/>
        <end position="622"/>
    </location>
</feature>
<feature type="transmembrane region" description="Helical" evidence="6">
    <location>
        <begin position="721"/>
        <end position="742"/>
    </location>
</feature>
<dbReference type="SUPFAM" id="SSF103473">
    <property type="entry name" value="MFS general substrate transporter"/>
    <property type="match status" value="1"/>
</dbReference>
<feature type="transmembrane region" description="Helical" evidence="6">
    <location>
        <begin position="833"/>
        <end position="853"/>
    </location>
</feature>
<comment type="caution">
    <text evidence="9">The sequence shown here is derived from an EMBL/GenBank/DDBJ whole genome shotgun (WGS) entry which is preliminary data.</text>
</comment>
<evidence type="ECO:0000256" key="1">
    <source>
        <dbReference type="ARBA" id="ARBA00004141"/>
    </source>
</evidence>
<feature type="transmembrane region" description="Helical" evidence="6">
    <location>
        <begin position="170"/>
        <end position="188"/>
    </location>
</feature>
<feature type="transmembrane region" description="Helical" evidence="6">
    <location>
        <begin position="302"/>
        <end position="322"/>
    </location>
</feature>
<feature type="transmembrane region" description="Helical" evidence="6">
    <location>
        <begin position="807"/>
        <end position="826"/>
    </location>
</feature>
<dbReference type="Pfam" id="PF07690">
    <property type="entry name" value="MFS_1"/>
    <property type="match status" value="1"/>
</dbReference>
<feature type="transmembrane region" description="Helical" evidence="6">
    <location>
        <begin position="693"/>
        <end position="715"/>
    </location>
</feature>
<feature type="transmembrane region" description="Helical" evidence="6">
    <location>
        <begin position="859"/>
        <end position="876"/>
    </location>
</feature>
<dbReference type="PANTHER" id="PTHR23506:SF23">
    <property type="entry name" value="GH10249P"/>
    <property type="match status" value="1"/>
</dbReference>
<name>A0ABV7F913_9BURK</name>
<dbReference type="Proteomes" id="UP001595530">
    <property type="component" value="Unassembled WGS sequence"/>
</dbReference>
<gene>
    <name evidence="9" type="ORF">ACFOFO_20165</name>
</gene>
<dbReference type="InterPro" id="IPR020846">
    <property type="entry name" value="MFS_dom"/>
</dbReference>
<accession>A0ABV7F913</accession>
<reference evidence="10" key="1">
    <citation type="journal article" date="2019" name="Int. J. Syst. Evol. Microbiol.">
        <title>The Global Catalogue of Microorganisms (GCM) 10K type strain sequencing project: providing services to taxonomists for standard genome sequencing and annotation.</title>
        <authorList>
            <consortium name="The Broad Institute Genomics Platform"/>
            <consortium name="The Broad Institute Genome Sequencing Center for Infectious Disease"/>
            <person name="Wu L."/>
            <person name="Ma J."/>
        </authorList>
    </citation>
    <scope>NUCLEOTIDE SEQUENCE [LARGE SCALE GENOMIC DNA]</scope>
    <source>
        <strain evidence="10">KCTC 42986</strain>
    </source>
</reference>
<feature type="domain" description="HAMP" evidence="8">
    <location>
        <begin position="465"/>
        <end position="517"/>
    </location>
</feature>
<keyword evidence="3 6" id="KW-0812">Transmembrane</keyword>
<feature type="transmembrane region" description="Helical" evidence="6">
    <location>
        <begin position="440"/>
        <end position="461"/>
    </location>
</feature>
<keyword evidence="10" id="KW-1185">Reference proteome</keyword>
<sequence>MLMRTWLTFSTVIALLLAILGFLSVLQHNAVFSDLLRQRNSVIAQTTASSFKAITDLGLPLSTIRNGNEIVARAMKMDHEITGVVALSPEGDVVFSTRNTRQPVPQQVLQAMKLSRDIRWSTETSDEIFSGFNVAGQDADPQGAVVVVHSKERLEAASNAIIGSIVKTAILIWAAVSFIAFLLLRLLLSAPDRAILPLESLSRGEIVAGGTLMTPMLTQVAPALTFWRGLFGPEIEQLRSNLIEAKRQHDEACQSLSACSSAGPDTAGTLVHADASQETPLPESQIASSSPRSLARRIASRLALLAALFIFISAVILGYTILRAVNRSIEPELAARSNLIGTVVSEDVQRAVGAGVPLDSLVGAESYFGDMLQQLPEVAYIAVATGRVVLEAGKRIDPYLAPPRERKDVRSHPIMVDGKEIAYVVIDIDPAFIAKKFFDVFLDMGVVVLAAILVAFEIMVLMTSRTLTAPLDGLQRIAAMQAAGDFSKRATISTRNAADRVARNLIERAETLNTRFAEAWAAITNTGTNTGTNAGSRRARLESLRQRYSLSEKGPTTLRFSYFTDLRLALFLFAAADELPLSFLPLYTRAADNPWKWMDESVLISLPLAGYLTAIVCISPFARPLVQWLGRRMLLVAAAIPVFAAHLLLYVATSVPEIVAARTIIGAGYALVTLACQDYVIDTTLKEERDRSLGMFSAVLFGGIFCGTALGGVLANRLGPSNVFLFSASLVTISALLALWFVKPAEKSDPAALPKTANVPLLSVLRDRQFAILVFGIAIPSNVLLQAFICYLVALTLSSLGASSADIGRTLMIFFIAIIFIGPIGGRAAERGVPASMIALAGGLIAGMSLLAVAFSPGAIGMIFAVLGAGIGHGLVRGAQVSVAMSIAETDLSHLGESVVLGTLRTMERLGSILGLLAIAALAGQAGYGVATGVIAVWSIAGAALFAFSSLARQAPLT</sequence>
<dbReference type="RefSeq" id="WP_390332592.1">
    <property type="nucleotide sequence ID" value="NZ_JBHRTP010000072.1"/>
</dbReference>
<evidence type="ECO:0000256" key="2">
    <source>
        <dbReference type="ARBA" id="ARBA00022448"/>
    </source>
</evidence>
<feature type="transmembrane region" description="Helical" evidence="6">
    <location>
        <begin position="770"/>
        <end position="795"/>
    </location>
</feature>
<dbReference type="Gene3D" id="1.20.1250.20">
    <property type="entry name" value="MFS general substrate transporter like domains"/>
    <property type="match status" value="1"/>
</dbReference>
<evidence type="ECO:0000256" key="6">
    <source>
        <dbReference type="SAM" id="Phobius"/>
    </source>
</evidence>
<keyword evidence="4 6" id="KW-1133">Transmembrane helix</keyword>
<dbReference type="InterPro" id="IPR036259">
    <property type="entry name" value="MFS_trans_sf"/>
</dbReference>
<evidence type="ECO:0000256" key="5">
    <source>
        <dbReference type="ARBA" id="ARBA00023136"/>
    </source>
</evidence>
<evidence type="ECO:0000256" key="3">
    <source>
        <dbReference type="ARBA" id="ARBA00022692"/>
    </source>
</evidence>
<keyword evidence="5 6" id="KW-0472">Membrane</keyword>
<dbReference type="InterPro" id="IPR003660">
    <property type="entry name" value="HAMP_dom"/>
</dbReference>
<feature type="transmembrane region" description="Helical" evidence="6">
    <location>
        <begin position="910"/>
        <end position="928"/>
    </location>
</feature>
<feature type="transmembrane region" description="Helical" evidence="6">
    <location>
        <begin position="568"/>
        <end position="587"/>
    </location>
</feature>
<evidence type="ECO:0000313" key="10">
    <source>
        <dbReference type="Proteomes" id="UP001595530"/>
    </source>
</evidence>
<comment type="subcellular location">
    <subcellularLocation>
        <location evidence="1">Membrane</location>
        <topology evidence="1">Multi-pass membrane protein</topology>
    </subcellularLocation>
</comment>
<evidence type="ECO:0000313" key="9">
    <source>
        <dbReference type="EMBL" id="MFC3110247.1"/>
    </source>
</evidence>
<feature type="domain" description="Major facilitator superfamily (MFS) profile" evidence="7">
    <location>
        <begin position="562"/>
        <end position="958"/>
    </location>
</feature>
<proteinExistence type="predicted"/>
<organism evidence="9 10">
    <name type="scientific">Undibacterium arcticum</name>
    <dbReference type="NCBI Taxonomy" id="1762892"/>
    <lineage>
        <taxon>Bacteria</taxon>
        <taxon>Pseudomonadati</taxon>
        <taxon>Pseudomonadota</taxon>
        <taxon>Betaproteobacteria</taxon>
        <taxon>Burkholderiales</taxon>
        <taxon>Oxalobacteraceae</taxon>
        <taxon>Undibacterium</taxon>
    </lineage>
</organism>